<feature type="compositionally biased region" description="Acidic residues" evidence="1">
    <location>
        <begin position="55"/>
        <end position="64"/>
    </location>
</feature>
<feature type="compositionally biased region" description="Basic and acidic residues" evidence="1">
    <location>
        <begin position="86"/>
        <end position="103"/>
    </location>
</feature>
<name>A0AAD9JA95_9ANNE</name>
<dbReference type="Pfam" id="PF02037">
    <property type="entry name" value="SAP"/>
    <property type="match status" value="1"/>
</dbReference>
<accession>A0AAD9JA95</accession>
<dbReference type="InterPro" id="IPR003034">
    <property type="entry name" value="SAP_dom"/>
</dbReference>
<comment type="caution">
    <text evidence="3">The sequence shown here is derived from an EMBL/GenBank/DDBJ whole genome shotgun (WGS) entry which is preliminary data.</text>
</comment>
<evidence type="ECO:0000256" key="1">
    <source>
        <dbReference type="SAM" id="MobiDB-lite"/>
    </source>
</evidence>
<dbReference type="PANTHER" id="PTHR47031:SF3">
    <property type="entry name" value="SAP DOMAIN-CONTAINING PROTEIN"/>
    <property type="match status" value="1"/>
</dbReference>
<organism evidence="3 4">
    <name type="scientific">Paralvinella palmiformis</name>
    <dbReference type="NCBI Taxonomy" id="53620"/>
    <lineage>
        <taxon>Eukaryota</taxon>
        <taxon>Metazoa</taxon>
        <taxon>Spiralia</taxon>
        <taxon>Lophotrochozoa</taxon>
        <taxon>Annelida</taxon>
        <taxon>Polychaeta</taxon>
        <taxon>Sedentaria</taxon>
        <taxon>Canalipalpata</taxon>
        <taxon>Terebellida</taxon>
        <taxon>Terebelliformia</taxon>
        <taxon>Alvinellidae</taxon>
        <taxon>Paralvinella</taxon>
    </lineage>
</organism>
<feature type="compositionally biased region" description="Basic and acidic residues" evidence="1">
    <location>
        <begin position="171"/>
        <end position="189"/>
    </location>
</feature>
<dbReference type="SMART" id="SM00513">
    <property type="entry name" value="SAP"/>
    <property type="match status" value="1"/>
</dbReference>
<evidence type="ECO:0000259" key="2">
    <source>
        <dbReference type="PROSITE" id="PS50800"/>
    </source>
</evidence>
<dbReference type="InterPro" id="IPR036361">
    <property type="entry name" value="SAP_dom_sf"/>
</dbReference>
<dbReference type="SUPFAM" id="SSF68906">
    <property type="entry name" value="SAP domain"/>
    <property type="match status" value="1"/>
</dbReference>
<dbReference type="Proteomes" id="UP001208570">
    <property type="component" value="Unassembled WGS sequence"/>
</dbReference>
<protein>
    <recommendedName>
        <fullName evidence="2">SAP domain-containing protein</fullName>
    </recommendedName>
</protein>
<keyword evidence="4" id="KW-1185">Reference proteome</keyword>
<feature type="domain" description="SAP" evidence="2">
    <location>
        <begin position="10"/>
        <end position="44"/>
    </location>
</feature>
<dbReference type="PANTHER" id="PTHR47031">
    <property type="entry name" value="SAP DNA-BINDING DOMAIN-CONTAINING PROTEIN"/>
    <property type="match status" value="1"/>
</dbReference>
<evidence type="ECO:0000313" key="4">
    <source>
        <dbReference type="Proteomes" id="UP001208570"/>
    </source>
</evidence>
<feature type="compositionally biased region" description="Basic and acidic residues" evidence="1">
    <location>
        <begin position="126"/>
        <end position="143"/>
    </location>
</feature>
<evidence type="ECO:0000313" key="3">
    <source>
        <dbReference type="EMBL" id="KAK2149129.1"/>
    </source>
</evidence>
<gene>
    <name evidence="3" type="ORF">LSH36_466g02045</name>
</gene>
<sequence length="326" mass="36775">MITIAMAAEWNKLTVNQLKAELQQRGLENTGKKADLVSRLEQYVKAEKPEKMNTDDQDIMEQIDEVTKDSGNNGIKAEETMEQDDEVPKSEDATKEGELAENEHEIDENMEDAQCVSNEEATENQEESKQTEGDEGTAVKEAEVMGEGGQGDGKEIEPAEKKEGEDAETKDEEKGEDGTKQEEEKKEQEFYDYTKNATGFILSLDNGRKIVIPNKDVLKSDLLCCNQPKTVWVYPITVDDITSGVLNDFMAKCVHFHITFHESDNDNDKSEKGYAEFIFGSEEEATEMTEVLSEQHEDLTVRQLTLRDKRSEILSDLPMEVLNEGK</sequence>
<proteinExistence type="predicted"/>
<feature type="region of interest" description="Disordered" evidence="1">
    <location>
        <begin position="47"/>
        <end position="190"/>
    </location>
</feature>
<reference evidence="3" key="1">
    <citation type="journal article" date="2023" name="Mol. Biol. Evol.">
        <title>Third-Generation Sequencing Reveals the Adaptive Role of the Epigenome in Three Deep-Sea Polychaetes.</title>
        <authorList>
            <person name="Perez M."/>
            <person name="Aroh O."/>
            <person name="Sun Y."/>
            <person name="Lan Y."/>
            <person name="Juniper S.K."/>
            <person name="Young C.R."/>
            <person name="Angers B."/>
            <person name="Qian P.Y."/>
        </authorList>
    </citation>
    <scope>NUCLEOTIDE SEQUENCE</scope>
    <source>
        <strain evidence="3">P08H-3</strain>
    </source>
</reference>
<dbReference type="Gene3D" id="1.10.720.30">
    <property type="entry name" value="SAP domain"/>
    <property type="match status" value="1"/>
</dbReference>
<feature type="compositionally biased region" description="Basic and acidic residues" evidence="1">
    <location>
        <begin position="152"/>
        <end position="164"/>
    </location>
</feature>
<dbReference type="EMBL" id="JAODUP010000466">
    <property type="protein sequence ID" value="KAK2149129.1"/>
    <property type="molecule type" value="Genomic_DNA"/>
</dbReference>
<dbReference type="AlphaFoldDB" id="A0AAD9JA95"/>
<dbReference type="PROSITE" id="PS50800">
    <property type="entry name" value="SAP"/>
    <property type="match status" value="1"/>
</dbReference>